<accession>A0A2W7MUP8</accession>
<keyword evidence="2" id="KW-1185">Reference proteome</keyword>
<dbReference type="EMBL" id="QKZL01000034">
    <property type="protein sequence ID" value="PZX11263.1"/>
    <property type="molecule type" value="Genomic_DNA"/>
</dbReference>
<comment type="caution">
    <text evidence="1">The sequence shown here is derived from an EMBL/GenBank/DDBJ whole genome shotgun (WGS) entry which is preliminary data.</text>
</comment>
<dbReference type="Proteomes" id="UP000248916">
    <property type="component" value="Unassembled WGS sequence"/>
</dbReference>
<gene>
    <name evidence="1" type="ORF">LX81_04011</name>
</gene>
<evidence type="ECO:0000313" key="2">
    <source>
        <dbReference type="Proteomes" id="UP000248916"/>
    </source>
</evidence>
<dbReference type="AlphaFoldDB" id="A0A2W7MUP8"/>
<organism evidence="1 2">
    <name type="scientific">Palleronia aestuarii</name>
    <dbReference type="NCBI Taxonomy" id="568105"/>
    <lineage>
        <taxon>Bacteria</taxon>
        <taxon>Pseudomonadati</taxon>
        <taxon>Pseudomonadota</taxon>
        <taxon>Alphaproteobacteria</taxon>
        <taxon>Rhodobacterales</taxon>
        <taxon>Roseobacteraceae</taxon>
        <taxon>Palleronia</taxon>
    </lineage>
</organism>
<evidence type="ECO:0008006" key="3">
    <source>
        <dbReference type="Google" id="ProtNLM"/>
    </source>
</evidence>
<proteinExistence type="predicted"/>
<name>A0A2W7MUP8_9RHOB</name>
<reference evidence="1 2" key="1">
    <citation type="submission" date="2018-06" db="EMBL/GenBank/DDBJ databases">
        <title>Genomic Encyclopedia of Archaeal and Bacterial Type Strains, Phase II (KMG-II): from individual species to whole genera.</title>
        <authorList>
            <person name="Goeker M."/>
        </authorList>
    </citation>
    <scope>NUCLEOTIDE SEQUENCE [LARGE SCALE GENOMIC DNA]</scope>
    <source>
        <strain evidence="1 2">DSM 22009</strain>
    </source>
</reference>
<evidence type="ECO:0000313" key="1">
    <source>
        <dbReference type="EMBL" id="PZX11263.1"/>
    </source>
</evidence>
<sequence>MLDGFAGRYEALEDRGAGRRSWPTDVKLRIVRESHAPGGNGQRGGIG</sequence>
<protein>
    <recommendedName>
        <fullName evidence="3">Transposase</fullName>
    </recommendedName>
</protein>